<dbReference type="FunFam" id="1.10.10.10:FF:000030">
    <property type="entry name" value="Forkhead box protein K2"/>
    <property type="match status" value="1"/>
</dbReference>
<dbReference type="GO" id="GO:0000981">
    <property type="term" value="F:DNA-binding transcription factor activity, RNA polymerase II-specific"/>
    <property type="evidence" value="ECO:0007669"/>
    <property type="project" value="TreeGrafter"/>
</dbReference>
<dbReference type="InterPro" id="IPR036388">
    <property type="entry name" value="WH-like_DNA-bd_sf"/>
</dbReference>
<feature type="compositionally biased region" description="Basic and acidic residues" evidence="7">
    <location>
        <begin position="613"/>
        <end position="622"/>
    </location>
</feature>
<feature type="compositionally biased region" description="Polar residues" evidence="7">
    <location>
        <begin position="547"/>
        <end position="561"/>
    </location>
</feature>
<dbReference type="PROSITE" id="PS00658">
    <property type="entry name" value="FORK_HEAD_2"/>
    <property type="match status" value="1"/>
</dbReference>
<evidence type="ECO:0000256" key="2">
    <source>
        <dbReference type="ARBA" id="ARBA00023015"/>
    </source>
</evidence>
<feature type="compositionally biased region" description="Low complexity" evidence="7">
    <location>
        <begin position="501"/>
        <end position="511"/>
    </location>
</feature>
<dbReference type="InterPro" id="IPR001766">
    <property type="entry name" value="Fork_head_dom"/>
</dbReference>
<evidence type="ECO:0000256" key="3">
    <source>
        <dbReference type="ARBA" id="ARBA00023125"/>
    </source>
</evidence>
<evidence type="ECO:0000256" key="6">
    <source>
        <dbReference type="PROSITE-ProRule" id="PRU00089"/>
    </source>
</evidence>
<evidence type="ECO:0000313" key="10">
    <source>
        <dbReference type="EMBL" id="KAF9875658.1"/>
    </source>
</evidence>
<dbReference type="SUPFAM" id="SSF46785">
    <property type="entry name" value="Winged helix' DNA-binding domain"/>
    <property type="match status" value="1"/>
</dbReference>
<dbReference type="RefSeq" id="XP_038745119.1">
    <property type="nucleotide sequence ID" value="XM_038889756.1"/>
</dbReference>
<dbReference type="EMBL" id="JAATWM020000021">
    <property type="protein sequence ID" value="KAF9875658.1"/>
    <property type="molecule type" value="Genomic_DNA"/>
</dbReference>
<evidence type="ECO:0000256" key="4">
    <source>
        <dbReference type="ARBA" id="ARBA00023163"/>
    </source>
</evidence>
<dbReference type="OrthoDB" id="5954824at2759"/>
<accession>A0A9P6I3A8</accession>
<comment type="subcellular location">
    <subcellularLocation>
        <location evidence="1 6">Nucleus</location>
    </subcellularLocation>
</comment>
<protein>
    <submittedName>
        <fullName evidence="10">Fork head domain-containing protein</fullName>
    </submittedName>
</protein>
<dbReference type="Pfam" id="PF00498">
    <property type="entry name" value="FHA"/>
    <property type="match status" value="1"/>
</dbReference>
<dbReference type="InterPro" id="IPR008984">
    <property type="entry name" value="SMAD_FHA_dom_sf"/>
</dbReference>
<feature type="compositionally biased region" description="Acidic residues" evidence="7">
    <location>
        <begin position="630"/>
        <end position="641"/>
    </location>
</feature>
<dbReference type="AlphaFoldDB" id="A0A9P6I3A8"/>
<gene>
    <name evidence="10" type="ORF">CkaCkLH20_07039</name>
</gene>
<dbReference type="CDD" id="cd00059">
    <property type="entry name" value="FH_FOX"/>
    <property type="match status" value="1"/>
</dbReference>
<dbReference type="InterPro" id="IPR000253">
    <property type="entry name" value="FHA_dom"/>
</dbReference>
<dbReference type="PROSITE" id="PS50039">
    <property type="entry name" value="FORK_HEAD_3"/>
    <property type="match status" value="1"/>
</dbReference>
<feature type="region of interest" description="Disordered" evidence="7">
    <location>
        <begin position="410"/>
        <end position="641"/>
    </location>
</feature>
<dbReference type="InterPro" id="IPR030456">
    <property type="entry name" value="TF_fork_head_CS_2"/>
</dbReference>
<dbReference type="PROSITE" id="PS50006">
    <property type="entry name" value="FHA_DOMAIN"/>
    <property type="match status" value="1"/>
</dbReference>
<evidence type="ECO:0000259" key="8">
    <source>
        <dbReference type="PROSITE" id="PS50006"/>
    </source>
</evidence>
<keyword evidence="2" id="KW-0805">Transcription regulation</keyword>
<proteinExistence type="predicted"/>
<dbReference type="InterPro" id="IPR036390">
    <property type="entry name" value="WH_DNA-bd_sf"/>
</dbReference>
<feature type="region of interest" description="Disordered" evidence="7">
    <location>
        <begin position="1"/>
        <end position="68"/>
    </location>
</feature>
<dbReference type="Pfam" id="PF00250">
    <property type="entry name" value="Forkhead"/>
    <property type="match status" value="1"/>
</dbReference>
<reference evidence="10" key="1">
    <citation type="submission" date="2020-03" db="EMBL/GenBank/DDBJ databases">
        <authorList>
            <person name="He L."/>
        </authorList>
    </citation>
    <scope>NUCLEOTIDE SEQUENCE</scope>
    <source>
        <strain evidence="10">CkLH20</strain>
    </source>
</reference>
<comment type="caution">
    <text evidence="10">The sequence shown here is derived from an EMBL/GenBank/DDBJ whole genome shotgun (WGS) entry which is preliminary data.</text>
</comment>
<evidence type="ECO:0000313" key="11">
    <source>
        <dbReference type="Proteomes" id="UP000781932"/>
    </source>
</evidence>
<dbReference type="PROSITE" id="PS00657">
    <property type="entry name" value="FORK_HEAD_1"/>
    <property type="match status" value="1"/>
</dbReference>
<feature type="compositionally biased region" description="Polar residues" evidence="7">
    <location>
        <begin position="464"/>
        <end position="474"/>
    </location>
</feature>
<feature type="compositionally biased region" description="Polar residues" evidence="7">
    <location>
        <begin position="289"/>
        <end position="303"/>
    </location>
</feature>
<keyword evidence="5 6" id="KW-0539">Nucleus</keyword>
<dbReference type="SMART" id="SM00339">
    <property type="entry name" value="FH"/>
    <property type="match status" value="1"/>
</dbReference>
<dbReference type="Gene3D" id="2.60.200.20">
    <property type="match status" value="1"/>
</dbReference>
<dbReference type="Gene3D" id="1.10.10.10">
    <property type="entry name" value="Winged helix-like DNA-binding domain superfamily/Winged helix DNA-binding domain"/>
    <property type="match status" value="1"/>
</dbReference>
<keyword evidence="3 6" id="KW-0238">DNA-binding</keyword>
<dbReference type="GO" id="GO:0000978">
    <property type="term" value="F:RNA polymerase II cis-regulatory region sequence-specific DNA binding"/>
    <property type="evidence" value="ECO:0007669"/>
    <property type="project" value="TreeGrafter"/>
</dbReference>
<evidence type="ECO:0000259" key="9">
    <source>
        <dbReference type="PROSITE" id="PS50039"/>
    </source>
</evidence>
<evidence type="ECO:0000256" key="1">
    <source>
        <dbReference type="ARBA" id="ARBA00004123"/>
    </source>
</evidence>
<name>A0A9P6I3A8_9PEZI</name>
<dbReference type="SMART" id="SM00240">
    <property type="entry name" value="FHA"/>
    <property type="match status" value="1"/>
</dbReference>
<dbReference type="CDD" id="cd22701">
    <property type="entry name" value="FHA_FKH1-like"/>
    <property type="match status" value="1"/>
</dbReference>
<feature type="compositionally biased region" description="Polar residues" evidence="7">
    <location>
        <begin position="423"/>
        <end position="433"/>
    </location>
</feature>
<dbReference type="PANTHER" id="PTHR45881:SF1">
    <property type="entry name" value="FORK HEAD PROTEIN HOMOLOG 2"/>
    <property type="match status" value="1"/>
</dbReference>
<feature type="compositionally biased region" description="Polar residues" evidence="7">
    <location>
        <begin position="512"/>
        <end position="523"/>
    </location>
</feature>
<evidence type="ECO:0000256" key="5">
    <source>
        <dbReference type="ARBA" id="ARBA00023242"/>
    </source>
</evidence>
<dbReference type="GeneID" id="62162830"/>
<feature type="region of interest" description="Disordered" evidence="7">
    <location>
        <begin position="228"/>
        <end position="303"/>
    </location>
</feature>
<dbReference type="SUPFAM" id="SSF49879">
    <property type="entry name" value="SMAD/FHA domain"/>
    <property type="match status" value="1"/>
</dbReference>
<dbReference type="PRINTS" id="PR00053">
    <property type="entry name" value="FORKHEAD"/>
</dbReference>
<dbReference type="GO" id="GO:0005634">
    <property type="term" value="C:nucleus"/>
    <property type="evidence" value="ECO:0007669"/>
    <property type="project" value="UniProtKB-SubCell"/>
</dbReference>
<dbReference type="Proteomes" id="UP000781932">
    <property type="component" value="Unassembled WGS sequence"/>
</dbReference>
<feature type="domain" description="FHA" evidence="8">
    <location>
        <begin position="125"/>
        <end position="185"/>
    </location>
</feature>
<feature type="domain" description="Fork-head" evidence="9">
    <location>
        <begin position="322"/>
        <end position="407"/>
    </location>
</feature>
<keyword evidence="4" id="KW-0804">Transcription</keyword>
<feature type="compositionally biased region" description="Basic and acidic residues" evidence="7">
    <location>
        <begin position="11"/>
        <end position="28"/>
    </location>
</feature>
<feature type="DNA-binding region" description="Fork-head" evidence="6">
    <location>
        <begin position="322"/>
        <end position="407"/>
    </location>
</feature>
<dbReference type="InterPro" id="IPR018122">
    <property type="entry name" value="TF_fork_head_CS_1"/>
</dbReference>
<dbReference type="PANTHER" id="PTHR45881">
    <property type="entry name" value="CHECKPOINT SUPPRESSOR 1-LIKE, ISOFORM A-RELATED"/>
    <property type="match status" value="1"/>
</dbReference>
<organism evidence="10 11">
    <name type="scientific">Colletotrichum karsti</name>
    <dbReference type="NCBI Taxonomy" id="1095194"/>
    <lineage>
        <taxon>Eukaryota</taxon>
        <taxon>Fungi</taxon>
        <taxon>Dikarya</taxon>
        <taxon>Ascomycota</taxon>
        <taxon>Pezizomycotina</taxon>
        <taxon>Sordariomycetes</taxon>
        <taxon>Hypocreomycetidae</taxon>
        <taxon>Glomerellales</taxon>
        <taxon>Glomerellaceae</taxon>
        <taxon>Colletotrichum</taxon>
        <taxon>Colletotrichum boninense species complex</taxon>
    </lineage>
</organism>
<reference evidence="10" key="2">
    <citation type="submission" date="2020-11" db="EMBL/GenBank/DDBJ databases">
        <title>Whole genome sequencing of Colletotrichum sp.</title>
        <authorList>
            <person name="Li H."/>
        </authorList>
    </citation>
    <scope>NUCLEOTIDE SEQUENCE</scope>
    <source>
        <strain evidence="10">CkLH20</strain>
    </source>
</reference>
<sequence length="641" mass="70092">MPSSAKRSQRTRRDTRRDTSPARVDDSSPTRPAKRRKKIEEPPPTEPAEEDESSLTADQSGHPASDDNDQLLSAVVQYLVYPKEGPVQASKDHANSIHEANKNGVQAYAKIAAQDWTFYITKLVVNIGRLAEGVDEDDEDFIHIDLGPSKMVSRQHARINFSSKEEKWYLEVKGRNGVRVNGNPLKAGGSRRLESGDVLDIGNTEMMFVLPTEISSLHIQPQYLRRAGLSPQDATSPPQPRTDLPDEPSSALGSTIRSSRGQQFRQPIAPAPVDYKRPGTPPSVRGKPTPSQHKSPHYSSSGTLVLNSNDIDLSHDDNKHIKPQYSYAQMITQAIIKTPEGKLNLNGIYNFIMNNYAYYRHQQAAGWQNSIRHNLSLNKAFDKVARSTDEPGKGMKWQIVPEAREEMARSAYKGGRGGHRGSSAPSSPSQLNYITHGPRDVNAREPVSARKRKVSATGSPPPTSSLAVAQSTPDRSTRRLAPPSTALTADGSPLPRPRKGTSTSASFTSTSYNAESPTLTSSYLPEEGASFVTPAPHRVHPRLAPPSTAQRPSQHMPTSSPAPFWKYADIGSTPLKPAAHFDMSPSKPSLGDIPQSSSPPPAKSPNLSPTRSQNKEYSREAPSEPSNPSEIEEEQGFDLAK</sequence>
<evidence type="ECO:0000256" key="7">
    <source>
        <dbReference type="SAM" id="MobiDB-lite"/>
    </source>
</evidence>
<keyword evidence="11" id="KW-1185">Reference proteome</keyword>
<feature type="compositionally biased region" description="Polar residues" evidence="7">
    <location>
        <begin position="251"/>
        <end position="265"/>
    </location>
</feature>